<dbReference type="Gene3D" id="3.40.50.1240">
    <property type="entry name" value="Phosphoglycerate mutase-like"/>
    <property type="match status" value="1"/>
</dbReference>
<evidence type="ECO:0008006" key="4">
    <source>
        <dbReference type="Google" id="ProtNLM"/>
    </source>
</evidence>
<dbReference type="Proteomes" id="UP000449547">
    <property type="component" value="Unassembled WGS sequence"/>
</dbReference>
<evidence type="ECO:0000256" key="1">
    <source>
        <dbReference type="SAM" id="MobiDB-lite"/>
    </source>
</evidence>
<dbReference type="FunFam" id="3.40.50.1240:FF:000034">
    <property type="entry name" value="Transcription factor TFIIIC subunit"/>
    <property type="match status" value="1"/>
</dbReference>
<dbReference type="GO" id="GO:0016791">
    <property type="term" value="F:phosphatase activity"/>
    <property type="evidence" value="ECO:0007669"/>
    <property type="project" value="UniProtKB-ARBA"/>
</dbReference>
<feature type="compositionally biased region" description="Basic and acidic residues" evidence="1">
    <location>
        <begin position="381"/>
        <end position="402"/>
    </location>
</feature>
<evidence type="ECO:0000313" key="3">
    <source>
        <dbReference type="Proteomes" id="UP000449547"/>
    </source>
</evidence>
<dbReference type="PANTHER" id="PTHR16469:SF51">
    <property type="entry name" value="TRANSCRIPTION FACTOR TAU 55 KDA SUBUNIT"/>
    <property type="match status" value="1"/>
</dbReference>
<dbReference type="InterPro" id="IPR013078">
    <property type="entry name" value="His_Pase_superF_clade-1"/>
</dbReference>
<dbReference type="OrthoDB" id="414418at2759"/>
<dbReference type="Pfam" id="PF00300">
    <property type="entry name" value="His_Phos_1"/>
    <property type="match status" value="1"/>
</dbReference>
<dbReference type="EMBL" id="SWFT01000102">
    <property type="protein sequence ID" value="KAA8901508.1"/>
    <property type="molecule type" value="Genomic_DNA"/>
</dbReference>
<evidence type="ECO:0000313" key="2">
    <source>
        <dbReference type="EMBL" id="KAA8901508.1"/>
    </source>
</evidence>
<dbReference type="SUPFAM" id="SSF53254">
    <property type="entry name" value="Phosphoglycerate mutase-like"/>
    <property type="match status" value="1"/>
</dbReference>
<gene>
    <name evidence="2" type="ORF">DIURU_003217</name>
</gene>
<name>A0A642UM53_DIURU</name>
<dbReference type="InterPro" id="IPR051710">
    <property type="entry name" value="Phosphatase_SH3-domain"/>
</dbReference>
<organism evidence="2 3">
    <name type="scientific">Diutina rugosa</name>
    <name type="common">Yeast</name>
    <name type="synonym">Candida rugosa</name>
    <dbReference type="NCBI Taxonomy" id="5481"/>
    <lineage>
        <taxon>Eukaryota</taxon>
        <taxon>Fungi</taxon>
        <taxon>Dikarya</taxon>
        <taxon>Ascomycota</taxon>
        <taxon>Saccharomycotina</taxon>
        <taxon>Pichiomycetes</taxon>
        <taxon>Debaryomycetaceae</taxon>
        <taxon>Diutina</taxon>
    </lineage>
</organism>
<proteinExistence type="predicted"/>
<dbReference type="SMART" id="SM00855">
    <property type="entry name" value="PGAM"/>
    <property type="match status" value="1"/>
</dbReference>
<dbReference type="CDD" id="cd07040">
    <property type="entry name" value="HP"/>
    <property type="match status" value="1"/>
</dbReference>
<feature type="compositionally biased region" description="Acidic residues" evidence="1">
    <location>
        <begin position="484"/>
        <end position="493"/>
    </location>
</feature>
<dbReference type="AlphaFoldDB" id="A0A642UM53"/>
<dbReference type="OMA" id="RAKLFWK"/>
<sequence>MTVKRIYICRHGYRMNWLPEPHPPNPTGIDSDPPLAPHGVEQAEELARHLEQLPADQRPQFILSSPFYRCVETAQPITKALGSKVALERGVGEYYRVGRNVIPEPANYDRLEGFFPDVLVKENEWPRDTAVGVIPSLEGESPEAIFDRCQRFWRLFFPVFEAKHPEVENVLIVTHAATAIALGMSLIGKSSVLESIDDTPNNFIRAGACSMSTYVKEGDHWKLTVNGDTSFLREGEEMNWNFHSGFEAGSDEDIKSRKKQEEETEVLEVPNFGRRFHEEADDDQGLGKSHLIKPSSYFQITELNHATPLFKISNNYTKPVGKSLDSSKGVDVASKIIDGKIYSTEWTELVGTDMIFDDEGELLAISRDHLQVDEQISLEVVKERPEAENDERPTRGVLEEQPRSSFLRKAIKQSKSSKHRAASARATLSPAVDSQRSGSEPVEENGNGAGDDGKENADETNNAAAEATNNNAADETNNNAGDGENNDAMDVDG</sequence>
<dbReference type="PANTHER" id="PTHR16469">
    <property type="entry name" value="UBIQUITIN-ASSOCIATED AND SH3 DOMAIN-CONTAINING BA-RELATED"/>
    <property type="match status" value="1"/>
</dbReference>
<dbReference type="InterPro" id="IPR029033">
    <property type="entry name" value="His_PPase_superfam"/>
</dbReference>
<feature type="compositionally biased region" description="Low complexity" evidence="1">
    <location>
        <begin position="459"/>
        <end position="483"/>
    </location>
</feature>
<accession>A0A642UM53</accession>
<comment type="caution">
    <text evidence="2">The sequence shown here is derived from an EMBL/GenBank/DDBJ whole genome shotgun (WGS) entry which is preliminary data.</text>
</comment>
<keyword evidence="3" id="KW-1185">Reference proteome</keyword>
<feature type="compositionally biased region" description="Basic residues" evidence="1">
    <location>
        <begin position="409"/>
        <end position="422"/>
    </location>
</feature>
<dbReference type="VEuPathDB" id="FungiDB:DIURU_003217"/>
<reference evidence="2 3" key="1">
    <citation type="submission" date="2019-07" db="EMBL/GenBank/DDBJ databases">
        <title>Genome assembly of two rare yeast pathogens: Diutina rugosa and Trichomonascus ciferrii.</title>
        <authorList>
            <person name="Mixao V."/>
            <person name="Saus E."/>
            <person name="Hansen A."/>
            <person name="Lass-Flor C."/>
            <person name="Gabaldon T."/>
        </authorList>
    </citation>
    <scope>NUCLEOTIDE SEQUENCE [LARGE SCALE GENOMIC DNA]</scope>
    <source>
        <strain evidence="2 3">CBS 613</strain>
    </source>
</reference>
<protein>
    <recommendedName>
        <fullName evidence="4">Transcription factor TFIIIC triple barrel domain-containing protein</fullName>
    </recommendedName>
</protein>
<feature type="region of interest" description="Disordered" evidence="1">
    <location>
        <begin position="381"/>
        <end position="493"/>
    </location>
</feature>
<dbReference type="GeneID" id="54781868"/>
<dbReference type="RefSeq" id="XP_034011989.1">
    <property type="nucleotide sequence ID" value="XM_034155955.1"/>
</dbReference>